<name>A0A2C9VU14_MANES</name>
<reference evidence="1" key="1">
    <citation type="submission" date="2016-02" db="EMBL/GenBank/DDBJ databases">
        <title>WGS assembly of Manihot esculenta.</title>
        <authorList>
            <person name="Bredeson J.V."/>
            <person name="Prochnik S.E."/>
            <person name="Lyons J.B."/>
            <person name="Schmutz J."/>
            <person name="Grimwood J."/>
            <person name="Vrebalov J."/>
            <person name="Bart R.S."/>
            <person name="Amuge T."/>
            <person name="Ferguson M.E."/>
            <person name="Green R."/>
            <person name="Putnam N."/>
            <person name="Stites J."/>
            <person name="Rounsley S."/>
            <person name="Rokhsar D.S."/>
        </authorList>
    </citation>
    <scope>NUCLEOTIDE SEQUENCE [LARGE SCALE GENOMIC DNA]</scope>
    <source>
        <tissue evidence="1">Leaf</tissue>
    </source>
</reference>
<dbReference type="EMBL" id="CM004391">
    <property type="protein sequence ID" value="OAY49621.1"/>
    <property type="molecule type" value="Genomic_DNA"/>
</dbReference>
<accession>A0A2C9VU14</accession>
<evidence type="ECO:0000313" key="1">
    <source>
        <dbReference type="EMBL" id="OAY49621.1"/>
    </source>
</evidence>
<gene>
    <name evidence="1" type="ORF">MANES_05G070000</name>
</gene>
<organism evidence="1">
    <name type="scientific">Manihot esculenta</name>
    <name type="common">Cassava</name>
    <name type="synonym">Jatropha manihot</name>
    <dbReference type="NCBI Taxonomy" id="3983"/>
    <lineage>
        <taxon>Eukaryota</taxon>
        <taxon>Viridiplantae</taxon>
        <taxon>Streptophyta</taxon>
        <taxon>Embryophyta</taxon>
        <taxon>Tracheophyta</taxon>
        <taxon>Spermatophyta</taxon>
        <taxon>Magnoliopsida</taxon>
        <taxon>eudicotyledons</taxon>
        <taxon>Gunneridae</taxon>
        <taxon>Pentapetalae</taxon>
        <taxon>rosids</taxon>
        <taxon>fabids</taxon>
        <taxon>Malpighiales</taxon>
        <taxon>Euphorbiaceae</taxon>
        <taxon>Crotonoideae</taxon>
        <taxon>Manihoteae</taxon>
        <taxon>Manihot</taxon>
    </lineage>
</organism>
<proteinExistence type="predicted"/>
<protein>
    <submittedName>
        <fullName evidence="1">Uncharacterized protein</fullName>
    </submittedName>
</protein>
<sequence>MIRKKLDKSKVFESGEEFWIIEFIFSQQHPPNVRPKA</sequence>
<dbReference type="AlphaFoldDB" id="A0A2C9VU14"/>